<proteinExistence type="predicted"/>
<dbReference type="PANTHER" id="PTHR43364:SF4">
    <property type="entry name" value="NAD(P)-LINKED OXIDOREDUCTASE SUPERFAMILY PROTEIN"/>
    <property type="match status" value="1"/>
</dbReference>
<gene>
    <name evidence="3" type="primary">AKR7A2</name>
    <name evidence="3" type="ORF">TWF481_011033</name>
</gene>
<dbReference type="AlphaFoldDB" id="A0AAV9W027"/>
<dbReference type="Proteomes" id="UP001370758">
    <property type="component" value="Unassembled WGS sequence"/>
</dbReference>
<name>A0AAV9W027_9PEZI</name>
<evidence type="ECO:0000256" key="1">
    <source>
        <dbReference type="ARBA" id="ARBA00023002"/>
    </source>
</evidence>
<dbReference type="EMBL" id="JAVHJL010000008">
    <property type="protein sequence ID" value="KAK6498441.1"/>
    <property type="molecule type" value="Genomic_DNA"/>
</dbReference>
<comment type="caution">
    <text evidence="3">The sequence shown here is derived from an EMBL/GenBank/DDBJ whole genome shotgun (WGS) entry which is preliminary data.</text>
</comment>
<dbReference type="Gene3D" id="3.20.20.100">
    <property type="entry name" value="NADP-dependent oxidoreductase domain"/>
    <property type="match status" value="1"/>
</dbReference>
<protein>
    <submittedName>
        <fullName evidence="3">Aflatoxin B1 aldehyde reductase member 2</fullName>
    </submittedName>
</protein>
<organism evidence="3 4">
    <name type="scientific">Arthrobotrys musiformis</name>
    <dbReference type="NCBI Taxonomy" id="47236"/>
    <lineage>
        <taxon>Eukaryota</taxon>
        <taxon>Fungi</taxon>
        <taxon>Dikarya</taxon>
        <taxon>Ascomycota</taxon>
        <taxon>Pezizomycotina</taxon>
        <taxon>Orbiliomycetes</taxon>
        <taxon>Orbiliales</taxon>
        <taxon>Orbiliaceae</taxon>
        <taxon>Arthrobotrys</taxon>
    </lineage>
</organism>
<feature type="domain" description="NADP-dependent oxidoreductase" evidence="2">
    <location>
        <begin position="6"/>
        <end position="322"/>
    </location>
</feature>
<dbReference type="SUPFAM" id="SSF51430">
    <property type="entry name" value="NAD(P)-linked oxidoreductase"/>
    <property type="match status" value="1"/>
</dbReference>
<dbReference type="InterPro" id="IPR050523">
    <property type="entry name" value="AKR_Detox_Biosynth"/>
</dbReference>
<dbReference type="InterPro" id="IPR036812">
    <property type="entry name" value="NAD(P)_OxRdtase_dom_sf"/>
</dbReference>
<dbReference type="CDD" id="cd19075">
    <property type="entry name" value="AKR_AKR7A1-5"/>
    <property type="match status" value="1"/>
</dbReference>
<sequence length="336" mass="37463">MSSNLKIVFGGMAFGKAGTAVSRVHSLDTAASLLDIFTSHGHNEIDTARIYGSGTSEEFFTELGWKSRGLVMGTKLYPTARVAFPDLSDNLKFTHSPEDLRRGLEDSLAALSTDHIDLFYLHGPDRETNFEVTLKAVNDLHQEGKFSKFGISNFAAWEVAQICEICERNGWIKPTVYQGVYNCFMRGVEAELVPCLRKYGISLYVFNPLAGGLLTGKYSREQKEVEDGTRFDNNSFSGKIARGRYWNDYFFGALEKLTPVAEKNGLTVTECALRWLTHHSILKKEFGDAVIVGASGEKHLKENLADLEKGPLPEDVVEAIEEGWATVRGVPFKYFH</sequence>
<evidence type="ECO:0000259" key="2">
    <source>
        <dbReference type="Pfam" id="PF00248"/>
    </source>
</evidence>
<evidence type="ECO:0000313" key="4">
    <source>
        <dbReference type="Proteomes" id="UP001370758"/>
    </source>
</evidence>
<reference evidence="3 4" key="1">
    <citation type="submission" date="2023-08" db="EMBL/GenBank/DDBJ databases">
        <authorList>
            <person name="Palmer J.M."/>
        </authorList>
    </citation>
    <scope>NUCLEOTIDE SEQUENCE [LARGE SCALE GENOMIC DNA]</scope>
    <source>
        <strain evidence="3 4">TWF481</strain>
    </source>
</reference>
<evidence type="ECO:0000313" key="3">
    <source>
        <dbReference type="EMBL" id="KAK6498441.1"/>
    </source>
</evidence>
<dbReference type="Pfam" id="PF00248">
    <property type="entry name" value="Aldo_ket_red"/>
    <property type="match status" value="1"/>
</dbReference>
<accession>A0AAV9W027</accession>
<dbReference type="PANTHER" id="PTHR43364">
    <property type="entry name" value="NADH-SPECIFIC METHYLGLYOXAL REDUCTASE-RELATED"/>
    <property type="match status" value="1"/>
</dbReference>
<dbReference type="GO" id="GO:0016491">
    <property type="term" value="F:oxidoreductase activity"/>
    <property type="evidence" value="ECO:0007669"/>
    <property type="project" value="UniProtKB-KW"/>
</dbReference>
<keyword evidence="1" id="KW-0560">Oxidoreductase</keyword>
<dbReference type="InterPro" id="IPR023210">
    <property type="entry name" value="NADP_OxRdtase_dom"/>
</dbReference>
<keyword evidence="4" id="KW-1185">Reference proteome</keyword>